<feature type="domain" description="HTH tetR-type" evidence="3">
    <location>
        <begin position="5"/>
        <end position="65"/>
    </location>
</feature>
<dbReference type="Gene3D" id="1.10.357.10">
    <property type="entry name" value="Tetracycline Repressor, domain 2"/>
    <property type="match status" value="1"/>
</dbReference>
<dbReference type="Pfam" id="PF17940">
    <property type="entry name" value="TetR_C_31"/>
    <property type="match status" value="1"/>
</dbReference>
<dbReference type="InterPro" id="IPR050109">
    <property type="entry name" value="HTH-type_TetR-like_transc_reg"/>
</dbReference>
<dbReference type="EMBL" id="JBGOSP010000020">
    <property type="protein sequence ID" value="MFA3840924.1"/>
    <property type="molecule type" value="Genomic_DNA"/>
</dbReference>
<protein>
    <submittedName>
        <fullName evidence="4">TetR/AcrR family transcriptional regulator</fullName>
    </submittedName>
</protein>
<evidence type="ECO:0000256" key="2">
    <source>
        <dbReference type="PROSITE-ProRule" id="PRU00335"/>
    </source>
</evidence>
<dbReference type="Proteomes" id="UP001571476">
    <property type="component" value="Unassembled WGS sequence"/>
</dbReference>
<gene>
    <name evidence="4" type="ORF">ACEG43_32805</name>
</gene>
<accession>A0ABV4SR34</accession>
<feature type="DNA-binding region" description="H-T-H motif" evidence="2">
    <location>
        <begin position="28"/>
        <end position="47"/>
    </location>
</feature>
<evidence type="ECO:0000313" key="4">
    <source>
        <dbReference type="EMBL" id="MFA3840924.1"/>
    </source>
</evidence>
<proteinExistence type="predicted"/>
<name>A0ABV4SR34_9ACTN</name>
<dbReference type="InterPro" id="IPR009057">
    <property type="entry name" value="Homeodomain-like_sf"/>
</dbReference>
<evidence type="ECO:0000313" key="5">
    <source>
        <dbReference type="Proteomes" id="UP001571476"/>
    </source>
</evidence>
<dbReference type="PANTHER" id="PTHR30055">
    <property type="entry name" value="HTH-TYPE TRANSCRIPTIONAL REGULATOR RUTR"/>
    <property type="match status" value="1"/>
</dbReference>
<dbReference type="PANTHER" id="PTHR30055:SF231">
    <property type="entry name" value="TRANSCRIPTIONAL REGULATORY PROTEIN (PROBABLY DEOR-FAMILY)-RELATED"/>
    <property type="match status" value="1"/>
</dbReference>
<keyword evidence="1 2" id="KW-0238">DNA-binding</keyword>
<organism evidence="4 5">
    <name type="scientific">Streptomyces aureus</name>
    <dbReference type="NCBI Taxonomy" id="193461"/>
    <lineage>
        <taxon>Bacteria</taxon>
        <taxon>Bacillati</taxon>
        <taxon>Actinomycetota</taxon>
        <taxon>Actinomycetes</taxon>
        <taxon>Kitasatosporales</taxon>
        <taxon>Streptomycetaceae</taxon>
        <taxon>Streptomyces</taxon>
    </lineage>
</organism>
<dbReference type="Pfam" id="PF00440">
    <property type="entry name" value="TetR_N"/>
    <property type="match status" value="1"/>
</dbReference>
<dbReference type="RefSeq" id="WP_372565299.1">
    <property type="nucleotide sequence ID" value="NZ_JBGOSP010000020.1"/>
</dbReference>
<evidence type="ECO:0000256" key="1">
    <source>
        <dbReference type="ARBA" id="ARBA00023125"/>
    </source>
</evidence>
<keyword evidence="5" id="KW-1185">Reference proteome</keyword>
<comment type="caution">
    <text evidence="4">The sequence shown here is derived from an EMBL/GenBank/DDBJ whole genome shotgun (WGS) entry which is preliminary data.</text>
</comment>
<evidence type="ECO:0000259" key="3">
    <source>
        <dbReference type="PROSITE" id="PS50977"/>
    </source>
</evidence>
<dbReference type="PROSITE" id="PS50977">
    <property type="entry name" value="HTH_TETR_2"/>
    <property type="match status" value="1"/>
</dbReference>
<dbReference type="InterPro" id="IPR001647">
    <property type="entry name" value="HTH_TetR"/>
</dbReference>
<dbReference type="InterPro" id="IPR041583">
    <property type="entry name" value="TetR_C_31"/>
</dbReference>
<reference evidence="4 5" key="1">
    <citation type="submission" date="2024-08" db="EMBL/GenBank/DDBJ databases">
        <title>Genome sequence of Streptomyces aureus CACIA-1.46HGO.</title>
        <authorList>
            <person name="Evangelista-Martinez Z."/>
        </authorList>
    </citation>
    <scope>NUCLEOTIDE SEQUENCE [LARGE SCALE GENOMIC DNA]</scope>
    <source>
        <strain evidence="4 5">CACIA-1.46HGO</strain>
    </source>
</reference>
<dbReference type="SUPFAM" id="SSF46689">
    <property type="entry name" value="Homeodomain-like"/>
    <property type="match status" value="1"/>
</dbReference>
<sequence length="201" mass="21817">MARNAERRVALVDAAVEVLAAEGARGLTFRAVDAAAAVPTGTSSNYFSSRDDLLHQIDAWLHERLAPDPAVVAELLQRPRDRELVAAFMHDLLGRAQRDRTGYLAMMEMRLEAGRRPELRASLMKSLRGDLDFGISFHTESGLPGGAETVTVLYLATLGLILEHLTMPGMLDGAVPGVSVPEGLMDRIVRTIVPQEQPPAP</sequence>